<accession>A0A7W4JSX7</accession>
<keyword evidence="1" id="KW-0812">Transmembrane</keyword>
<dbReference type="RefSeq" id="WP_183119450.1">
    <property type="nucleotide sequence ID" value="NZ_JABEQF010000006.1"/>
</dbReference>
<sequence length="68" mass="7143">MRAAKIPGFGTVMGIVSLTFQVSALGALVIAIAAAATHALGMAMISATWMIFALLFVFLTNSYFEQST</sequence>
<reference evidence="2 3" key="1">
    <citation type="submission" date="2020-04" db="EMBL/GenBank/DDBJ databases">
        <title>Description of novel Gluconacetobacter.</title>
        <authorList>
            <person name="Sombolestani A."/>
        </authorList>
    </citation>
    <scope>NUCLEOTIDE SEQUENCE [LARGE SCALE GENOMIC DNA]</scope>
    <source>
        <strain evidence="2 3">LMG 21311</strain>
    </source>
</reference>
<gene>
    <name evidence="2" type="ORF">HLH34_10090</name>
</gene>
<evidence type="ECO:0000256" key="1">
    <source>
        <dbReference type="SAM" id="Phobius"/>
    </source>
</evidence>
<keyword evidence="1" id="KW-1133">Transmembrane helix</keyword>
<keyword evidence="3" id="KW-1185">Reference proteome</keyword>
<organism evidence="2 3">
    <name type="scientific">Gluconacetobacter azotocaptans</name>
    <dbReference type="NCBI Taxonomy" id="142834"/>
    <lineage>
        <taxon>Bacteria</taxon>
        <taxon>Pseudomonadati</taxon>
        <taxon>Pseudomonadota</taxon>
        <taxon>Alphaproteobacteria</taxon>
        <taxon>Acetobacterales</taxon>
        <taxon>Acetobacteraceae</taxon>
        <taxon>Gluconacetobacter</taxon>
    </lineage>
</organism>
<feature type="transmembrane region" description="Helical" evidence="1">
    <location>
        <begin position="12"/>
        <end position="36"/>
    </location>
</feature>
<dbReference type="EMBL" id="JABEQF010000006">
    <property type="protein sequence ID" value="MBB2190309.1"/>
    <property type="molecule type" value="Genomic_DNA"/>
</dbReference>
<feature type="transmembrane region" description="Helical" evidence="1">
    <location>
        <begin position="42"/>
        <end position="64"/>
    </location>
</feature>
<dbReference type="Proteomes" id="UP000555756">
    <property type="component" value="Unassembled WGS sequence"/>
</dbReference>
<proteinExistence type="predicted"/>
<dbReference type="AlphaFoldDB" id="A0A7W4JSX7"/>
<evidence type="ECO:0000313" key="3">
    <source>
        <dbReference type="Proteomes" id="UP000555756"/>
    </source>
</evidence>
<protein>
    <submittedName>
        <fullName evidence="2">Uncharacterized protein</fullName>
    </submittedName>
</protein>
<evidence type="ECO:0000313" key="2">
    <source>
        <dbReference type="EMBL" id="MBB2190309.1"/>
    </source>
</evidence>
<keyword evidence="1" id="KW-0472">Membrane</keyword>
<comment type="caution">
    <text evidence="2">The sequence shown here is derived from an EMBL/GenBank/DDBJ whole genome shotgun (WGS) entry which is preliminary data.</text>
</comment>
<name>A0A7W4JSX7_9PROT</name>